<evidence type="ECO:0000259" key="5">
    <source>
        <dbReference type="PROSITE" id="PS51465"/>
    </source>
</evidence>
<gene>
    <name evidence="7" type="ORF">GIL414_LOCUS18684</name>
    <name evidence="6" type="ORF">KQP761_LOCUS18778</name>
</gene>
<dbReference type="EMBL" id="CAJOBJ010009287">
    <property type="protein sequence ID" value="CAF4134303.1"/>
    <property type="molecule type" value="Genomic_DNA"/>
</dbReference>
<evidence type="ECO:0000256" key="2">
    <source>
        <dbReference type="ARBA" id="ARBA00023157"/>
    </source>
</evidence>
<feature type="domain" description="Kazal-like" evidence="5">
    <location>
        <begin position="176"/>
        <end position="232"/>
    </location>
</feature>
<dbReference type="OrthoDB" id="6614329at2759"/>
<dbReference type="SUPFAM" id="SSF100895">
    <property type="entry name" value="Kazal-type serine protease inhibitors"/>
    <property type="match status" value="3"/>
</dbReference>
<proteinExistence type="predicted"/>
<feature type="domain" description="Kazal-like" evidence="5">
    <location>
        <begin position="106"/>
        <end position="158"/>
    </location>
</feature>
<evidence type="ECO:0000313" key="6">
    <source>
        <dbReference type="EMBL" id="CAF1566246.1"/>
    </source>
</evidence>
<dbReference type="GO" id="GO:0005615">
    <property type="term" value="C:extracellular space"/>
    <property type="evidence" value="ECO:0007669"/>
    <property type="project" value="TreeGrafter"/>
</dbReference>
<organism evidence="6 8">
    <name type="scientific">Rotaria magnacalcarata</name>
    <dbReference type="NCBI Taxonomy" id="392030"/>
    <lineage>
        <taxon>Eukaryota</taxon>
        <taxon>Metazoa</taxon>
        <taxon>Spiralia</taxon>
        <taxon>Gnathifera</taxon>
        <taxon>Rotifera</taxon>
        <taxon>Eurotatoria</taxon>
        <taxon>Bdelloidea</taxon>
        <taxon>Philodinida</taxon>
        <taxon>Philodinidae</taxon>
        <taxon>Rotaria</taxon>
    </lineage>
</organism>
<accession>A0A815Y6F6</accession>
<comment type="caution">
    <text evidence="6">The sequence shown here is derived from an EMBL/GenBank/DDBJ whole genome shotgun (WGS) entry which is preliminary data.</text>
</comment>
<dbReference type="SMART" id="SM00280">
    <property type="entry name" value="KAZAL"/>
    <property type="match status" value="3"/>
</dbReference>
<dbReference type="GO" id="GO:0005509">
    <property type="term" value="F:calcium ion binding"/>
    <property type="evidence" value="ECO:0007669"/>
    <property type="project" value="TreeGrafter"/>
</dbReference>
<dbReference type="Pfam" id="PF07648">
    <property type="entry name" value="Kazal_2"/>
    <property type="match status" value="3"/>
</dbReference>
<keyword evidence="1 4" id="KW-0732">Signal</keyword>
<sequence length="335" mass="37590">MPFSSLSQTLILIVIVTNVFDQNISIVQAGNCFFRRIDNLCYDLSEADIDEQLCTGTFYSDDNIQELDDYVYADNCHDVNVLPKACDFDCGLGQECQWINGKEMCVCSEASCISSNIEQQPVCGSNNMTFNTECAMEAWKCSNQQSALYKKYDGECQKDCRNVRCPHDTVCLLVKNTGEPICYPKTHCKPTLSPESVCGTDGITYPNICVMRLSPNRQGQTAELAHEGHCENSCRPGLCKPDERCVYSKELRPVCIRCQYSSRFILHSGECSSKIPVCGDNGNSYKSYCSLLMAQCRKNLYIDIVGYDTCSTLKHKKGSKNKSKYLNRVTILKTN</sequence>
<dbReference type="AlphaFoldDB" id="A0A815Y6F6"/>
<evidence type="ECO:0000256" key="3">
    <source>
        <dbReference type="ARBA" id="ARBA00023180"/>
    </source>
</evidence>
<dbReference type="CDD" id="cd00104">
    <property type="entry name" value="KAZAL_FS"/>
    <property type="match status" value="1"/>
</dbReference>
<dbReference type="EMBL" id="CAJNOW010009583">
    <property type="protein sequence ID" value="CAF1566246.1"/>
    <property type="molecule type" value="Genomic_DNA"/>
</dbReference>
<dbReference type="SMART" id="SM00274">
    <property type="entry name" value="FOLN"/>
    <property type="match status" value="3"/>
</dbReference>
<keyword evidence="3" id="KW-0325">Glycoprotein</keyword>
<dbReference type="PANTHER" id="PTHR13866:SF29">
    <property type="entry name" value="FOLLISTATIN"/>
    <property type="match status" value="1"/>
</dbReference>
<dbReference type="Proteomes" id="UP000681720">
    <property type="component" value="Unassembled WGS sequence"/>
</dbReference>
<dbReference type="InterPro" id="IPR036058">
    <property type="entry name" value="Kazal_dom_sf"/>
</dbReference>
<dbReference type="GO" id="GO:0050840">
    <property type="term" value="F:extracellular matrix binding"/>
    <property type="evidence" value="ECO:0007669"/>
    <property type="project" value="TreeGrafter"/>
</dbReference>
<feature type="chain" id="PRO_5036412502" description="Kazal-like domain-containing protein" evidence="4">
    <location>
        <begin position="22"/>
        <end position="335"/>
    </location>
</feature>
<dbReference type="Gene3D" id="3.30.60.30">
    <property type="match status" value="3"/>
</dbReference>
<dbReference type="GO" id="GO:0005518">
    <property type="term" value="F:collagen binding"/>
    <property type="evidence" value="ECO:0007669"/>
    <property type="project" value="TreeGrafter"/>
</dbReference>
<evidence type="ECO:0000313" key="8">
    <source>
        <dbReference type="Proteomes" id="UP000663834"/>
    </source>
</evidence>
<dbReference type="InterPro" id="IPR002350">
    <property type="entry name" value="Kazal_dom"/>
</dbReference>
<reference evidence="6" key="1">
    <citation type="submission" date="2021-02" db="EMBL/GenBank/DDBJ databases">
        <authorList>
            <person name="Nowell W R."/>
        </authorList>
    </citation>
    <scope>NUCLEOTIDE SEQUENCE</scope>
</reference>
<dbReference type="Proteomes" id="UP000663834">
    <property type="component" value="Unassembled WGS sequence"/>
</dbReference>
<dbReference type="InterPro" id="IPR003645">
    <property type="entry name" value="Fol_N"/>
</dbReference>
<keyword evidence="2" id="KW-1015">Disulfide bond</keyword>
<name>A0A815Y6F6_9BILA</name>
<evidence type="ECO:0000256" key="4">
    <source>
        <dbReference type="SAM" id="SignalP"/>
    </source>
</evidence>
<evidence type="ECO:0000256" key="1">
    <source>
        <dbReference type="ARBA" id="ARBA00022729"/>
    </source>
</evidence>
<feature type="signal peptide" evidence="4">
    <location>
        <begin position="1"/>
        <end position="21"/>
    </location>
</feature>
<dbReference type="PANTHER" id="PTHR13866">
    <property type="entry name" value="SPARC OSTEONECTIN"/>
    <property type="match status" value="1"/>
</dbReference>
<protein>
    <recommendedName>
        <fullName evidence="5">Kazal-like domain-containing protein</fullName>
    </recommendedName>
</protein>
<evidence type="ECO:0000313" key="7">
    <source>
        <dbReference type="EMBL" id="CAF4134303.1"/>
    </source>
</evidence>
<dbReference type="PROSITE" id="PS51465">
    <property type="entry name" value="KAZAL_2"/>
    <property type="match status" value="2"/>
</dbReference>